<protein>
    <submittedName>
        <fullName evidence="3">Nucleotid_trans domain-containing protein</fullName>
    </submittedName>
</protein>
<sequence length="99" mass="12145">MISWMIRSQEWYERCREWLVSAGGRRLWEKDMVWGTNESNPRSYNHLFAFRFQLGLRNYKTPTDHMRSAILMRKISAKYAKFNITTFHEYYPFADQSYM</sequence>
<organism evidence="3">
    <name type="scientific">Onchocerca flexuosa</name>
    <dbReference type="NCBI Taxonomy" id="387005"/>
    <lineage>
        <taxon>Eukaryota</taxon>
        <taxon>Metazoa</taxon>
        <taxon>Ecdysozoa</taxon>
        <taxon>Nematoda</taxon>
        <taxon>Chromadorea</taxon>
        <taxon>Rhabditida</taxon>
        <taxon>Spirurina</taxon>
        <taxon>Spiruromorpha</taxon>
        <taxon>Filarioidea</taxon>
        <taxon>Onchocercidae</taxon>
        <taxon>Onchocerca</taxon>
    </lineage>
</organism>
<gene>
    <name evidence="1" type="ORF">OFLC_LOCUS15589</name>
</gene>
<proteinExistence type="predicted"/>
<reference evidence="1 2" key="2">
    <citation type="submission" date="2018-11" db="EMBL/GenBank/DDBJ databases">
        <authorList>
            <consortium name="Pathogen Informatics"/>
        </authorList>
    </citation>
    <scope>NUCLEOTIDE SEQUENCE [LARGE SCALE GENOMIC DNA]</scope>
</reference>
<dbReference type="Proteomes" id="UP000267606">
    <property type="component" value="Unassembled WGS sequence"/>
</dbReference>
<keyword evidence="2" id="KW-1185">Reference proteome</keyword>
<dbReference type="EMBL" id="UZAJ01042415">
    <property type="protein sequence ID" value="VDP22726.1"/>
    <property type="molecule type" value="Genomic_DNA"/>
</dbReference>
<accession>A0A183I777</accession>
<dbReference type="WBParaSite" id="OFLC_0001560201-mRNA-1">
    <property type="protein sequence ID" value="OFLC_0001560201-mRNA-1"/>
    <property type="gene ID" value="OFLC_0001560201"/>
</dbReference>
<evidence type="ECO:0000313" key="1">
    <source>
        <dbReference type="EMBL" id="VDP22726.1"/>
    </source>
</evidence>
<evidence type="ECO:0000313" key="2">
    <source>
        <dbReference type="Proteomes" id="UP000267606"/>
    </source>
</evidence>
<name>A0A183I777_9BILA</name>
<evidence type="ECO:0000313" key="3">
    <source>
        <dbReference type="WBParaSite" id="OFLC_0001560201-mRNA-1"/>
    </source>
</evidence>
<dbReference type="AlphaFoldDB" id="A0A183I777"/>
<reference evidence="3" key="1">
    <citation type="submission" date="2016-06" db="UniProtKB">
        <authorList>
            <consortium name="WormBaseParasite"/>
        </authorList>
    </citation>
    <scope>IDENTIFICATION</scope>
</reference>
<dbReference type="STRING" id="387005.A0A183I777"/>